<dbReference type="EMBL" id="LATX01001365">
    <property type="protein sequence ID" value="KTB42231.1"/>
    <property type="molecule type" value="Genomic_DNA"/>
</dbReference>
<dbReference type="eggNOG" id="ENOG502T23T">
    <property type="taxonomic scope" value="Eukaryota"/>
</dbReference>
<protein>
    <recommendedName>
        <fullName evidence="4">Carbohydrate-binding module family 50 protein</fullName>
    </recommendedName>
</protein>
<accession>A0A0W0G0W8</accession>
<feature type="compositionally biased region" description="Low complexity" evidence="1">
    <location>
        <begin position="257"/>
        <end position="275"/>
    </location>
</feature>
<feature type="region of interest" description="Disordered" evidence="1">
    <location>
        <begin position="93"/>
        <end position="116"/>
    </location>
</feature>
<feature type="compositionally biased region" description="Polar residues" evidence="1">
    <location>
        <begin position="343"/>
        <end position="368"/>
    </location>
</feature>
<dbReference type="Proteomes" id="UP000054988">
    <property type="component" value="Unassembled WGS sequence"/>
</dbReference>
<dbReference type="AlphaFoldDB" id="A0A0W0G0W8"/>
<evidence type="ECO:0000256" key="1">
    <source>
        <dbReference type="SAM" id="MobiDB-lite"/>
    </source>
</evidence>
<evidence type="ECO:0000313" key="2">
    <source>
        <dbReference type="EMBL" id="KTB42231.1"/>
    </source>
</evidence>
<gene>
    <name evidence="2" type="ORF">WG66_5177</name>
</gene>
<feature type="region of interest" description="Disordered" evidence="1">
    <location>
        <begin position="300"/>
        <end position="368"/>
    </location>
</feature>
<reference evidence="2 3" key="1">
    <citation type="submission" date="2015-12" db="EMBL/GenBank/DDBJ databases">
        <title>Draft genome sequence of Moniliophthora roreri, the causal agent of frosty pod rot of cacao.</title>
        <authorList>
            <person name="Aime M.C."/>
            <person name="Diaz-Valderrama J.R."/>
            <person name="Kijpornyongpan T."/>
            <person name="Phillips-Mora W."/>
        </authorList>
    </citation>
    <scope>NUCLEOTIDE SEQUENCE [LARGE SCALE GENOMIC DNA]</scope>
    <source>
        <strain evidence="2 3">MCA 2952</strain>
    </source>
</reference>
<sequence>MSNWSQFDEDAYRLPEGFKRIGYDSDTGRYLFEDREGHKYRSEPYSEFGTLTRVPDVYEELAKRTKPSLNIRTHTGGPANSFYDFLTPQQIAAPNKLSPPPVKNNYGTIPRSPKATKSSIIPKMKNFFSLRSKTLPPGFASAKLEDPSSVDTLLAKEPQEMSEKQKGPVWLNSLSAGSVAPSVSFRPLTDEEHQAGTSRNVNIETDVDEAPPPKPLVRTMVDLRSPSPPDVPRACSVSQRILDDPFNTPVPRVLPLSRADSSSSASSAETYSTSSPLTPRDSVLCDSAAIKAFPSPPGYWIPPTKAPCSPTRPDLSRSLPRVSTSPSKVVAAEHDTHHLTHTVPVSRSKSTSRMATTHAPNSNTDLHL</sequence>
<comment type="caution">
    <text evidence="2">The sequence shown here is derived from an EMBL/GenBank/DDBJ whole genome shotgun (WGS) entry which is preliminary data.</text>
</comment>
<proteinExistence type="predicted"/>
<name>A0A0W0G0W8_MONRR</name>
<evidence type="ECO:0008006" key="4">
    <source>
        <dbReference type="Google" id="ProtNLM"/>
    </source>
</evidence>
<evidence type="ECO:0000313" key="3">
    <source>
        <dbReference type="Proteomes" id="UP000054988"/>
    </source>
</evidence>
<organism evidence="2 3">
    <name type="scientific">Moniliophthora roreri</name>
    <name type="common">Frosty pod rot fungus</name>
    <name type="synonym">Monilia roreri</name>
    <dbReference type="NCBI Taxonomy" id="221103"/>
    <lineage>
        <taxon>Eukaryota</taxon>
        <taxon>Fungi</taxon>
        <taxon>Dikarya</taxon>
        <taxon>Basidiomycota</taxon>
        <taxon>Agaricomycotina</taxon>
        <taxon>Agaricomycetes</taxon>
        <taxon>Agaricomycetidae</taxon>
        <taxon>Agaricales</taxon>
        <taxon>Marasmiineae</taxon>
        <taxon>Marasmiaceae</taxon>
        <taxon>Moniliophthora</taxon>
    </lineage>
</organism>
<feature type="region of interest" description="Disordered" evidence="1">
    <location>
        <begin position="242"/>
        <end position="281"/>
    </location>
</feature>